<dbReference type="Pfam" id="PF00891">
    <property type="entry name" value="Methyltransf_2"/>
    <property type="match status" value="1"/>
</dbReference>
<evidence type="ECO:0000256" key="1">
    <source>
        <dbReference type="ARBA" id="ARBA00022603"/>
    </source>
</evidence>
<dbReference type="OrthoDB" id="4145676at2"/>
<dbReference type="GO" id="GO:0032259">
    <property type="term" value="P:methylation"/>
    <property type="evidence" value="ECO:0007669"/>
    <property type="project" value="UniProtKB-KW"/>
</dbReference>
<dbReference type="Gene3D" id="3.40.50.150">
    <property type="entry name" value="Vaccinia Virus protein VP39"/>
    <property type="match status" value="1"/>
</dbReference>
<dbReference type="InterPro" id="IPR036388">
    <property type="entry name" value="WH-like_DNA-bd_sf"/>
</dbReference>
<evidence type="ECO:0000313" key="6">
    <source>
        <dbReference type="EMBL" id="RJL27232.1"/>
    </source>
</evidence>
<evidence type="ECO:0000256" key="2">
    <source>
        <dbReference type="ARBA" id="ARBA00022679"/>
    </source>
</evidence>
<evidence type="ECO:0000313" key="7">
    <source>
        <dbReference type="Proteomes" id="UP000265768"/>
    </source>
</evidence>
<dbReference type="InterPro" id="IPR012967">
    <property type="entry name" value="COMT_dimerisation"/>
</dbReference>
<keyword evidence="2 6" id="KW-0808">Transferase</keyword>
<evidence type="ECO:0000259" key="4">
    <source>
        <dbReference type="Pfam" id="PF00891"/>
    </source>
</evidence>
<comment type="caution">
    <text evidence="6">The sequence shown here is derived from an EMBL/GenBank/DDBJ whole genome shotgun (WGS) entry which is preliminary data.</text>
</comment>
<dbReference type="PROSITE" id="PS51683">
    <property type="entry name" value="SAM_OMT_II"/>
    <property type="match status" value="1"/>
</dbReference>
<dbReference type="Proteomes" id="UP000265768">
    <property type="component" value="Unassembled WGS sequence"/>
</dbReference>
<dbReference type="EMBL" id="QZEY01000011">
    <property type="protein sequence ID" value="RJL27232.1"/>
    <property type="molecule type" value="Genomic_DNA"/>
</dbReference>
<dbReference type="InterPro" id="IPR016461">
    <property type="entry name" value="COMT-like"/>
</dbReference>
<dbReference type="PANTHER" id="PTHR43712">
    <property type="entry name" value="PUTATIVE (AFU_ORTHOLOGUE AFUA_4G14580)-RELATED"/>
    <property type="match status" value="1"/>
</dbReference>
<dbReference type="GO" id="GO:0008171">
    <property type="term" value="F:O-methyltransferase activity"/>
    <property type="evidence" value="ECO:0007669"/>
    <property type="project" value="InterPro"/>
</dbReference>
<dbReference type="AlphaFoldDB" id="A0A3A4B6P9"/>
<dbReference type="InterPro" id="IPR036390">
    <property type="entry name" value="WH_DNA-bd_sf"/>
</dbReference>
<dbReference type="GO" id="GO:0046983">
    <property type="term" value="F:protein dimerization activity"/>
    <property type="evidence" value="ECO:0007669"/>
    <property type="project" value="InterPro"/>
</dbReference>
<dbReference type="Gene3D" id="1.10.287.1350">
    <property type="match status" value="1"/>
</dbReference>
<name>A0A3A4B6P9_9ACTN</name>
<feature type="domain" description="O-methyltransferase C-terminal" evidence="4">
    <location>
        <begin position="101"/>
        <end position="304"/>
    </location>
</feature>
<dbReference type="Gene3D" id="1.10.10.10">
    <property type="entry name" value="Winged helix-like DNA-binding domain superfamily/Winged helix DNA-binding domain"/>
    <property type="match status" value="1"/>
</dbReference>
<gene>
    <name evidence="6" type="ORF">D5H75_25920</name>
</gene>
<evidence type="ECO:0000256" key="3">
    <source>
        <dbReference type="ARBA" id="ARBA00022691"/>
    </source>
</evidence>
<organism evidence="6 7">
    <name type="scientific">Bailinhaonella thermotolerans</name>
    <dbReference type="NCBI Taxonomy" id="1070861"/>
    <lineage>
        <taxon>Bacteria</taxon>
        <taxon>Bacillati</taxon>
        <taxon>Actinomycetota</taxon>
        <taxon>Actinomycetes</taxon>
        <taxon>Streptosporangiales</taxon>
        <taxon>Streptosporangiaceae</taxon>
        <taxon>Bailinhaonella</taxon>
    </lineage>
</organism>
<dbReference type="RefSeq" id="WP_119929133.1">
    <property type="nucleotide sequence ID" value="NZ_QZEY01000011.1"/>
</dbReference>
<sequence length="328" mass="34705">MGPLWRAADLVTPMAIRVAATLRVADHIAAGAVSDDDLAKRTGADPDALRRVMSHLVSAGVFTRSPGGAYGLGELGEELRGPARDWLDIEGAVGRADLSFVRLLDSVRTGGPAYPLLYGAGYWEDLDRDPGLSESFDRLMGDHPAVGDVIAGHDWTAVRRVADVGGGNGVLLARLLGAHPHLAGMLVERPGPAEAAVTVLEPVRDRAEIHPGDFFGPLPRGADVYLLSRVIGDWDDERATAVLRRCAEAARDAGESGRVLVLEEGDLTGPHDGEGSEMDLRMLVYCAGRDRGLDDVLRLASAAGLDAGPVRVGRCSTLVTLIPRPGRP</sequence>
<dbReference type="SUPFAM" id="SSF46785">
    <property type="entry name" value="Winged helix' DNA-binding domain"/>
    <property type="match status" value="1"/>
</dbReference>
<reference evidence="6 7" key="1">
    <citation type="submission" date="2018-09" db="EMBL/GenBank/DDBJ databases">
        <title>YIM 75507 draft genome.</title>
        <authorList>
            <person name="Tang S."/>
            <person name="Feng Y."/>
        </authorList>
    </citation>
    <scope>NUCLEOTIDE SEQUENCE [LARGE SCALE GENOMIC DNA]</scope>
    <source>
        <strain evidence="6 7">YIM 75507</strain>
    </source>
</reference>
<dbReference type="Pfam" id="PF08100">
    <property type="entry name" value="Dimerisation"/>
    <property type="match status" value="1"/>
</dbReference>
<dbReference type="PANTHER" id="PTHR43712:SF2">
    <property type="entry name" value="O-METHYLTRANSFERASE CICE"/>
    <property type="match status" value="1"/>
</dbReference>
<dbReference type="InterPro" id="IPR001077">
    <property type="entry name" value="COMT_C"/>
</dbReference>
<feature type="domain" description="O-methyltransferase dimerisation" evidence="5">
    <location>
        <begin position="10"/>
        <end position="77"/>
    </location>
</feature>
<protein>
    <submittedName>
        <fullName evidence="6">Methyltransferase</fullName>
    </submittedName>
</protein>
<evidence type="ECO:0000259" key="5">
    <source>
        <dbReference type="Pfam" id="PF08100"/>
    </source>
</evidence>
<dbReference type="SUPFAM" id="SSF53335">
    <property type="entry name" value="S-adenosyl-L-methionine-dependent methyltransferases"/>
    <property type="match status" value="1"/>
</dbReference>
<proteinExistence type="predicted"/>
<keyword evidence="1 6" id="KW-0489">Methyltransferase</keyword>
<accession>A0A3A4B6P9</accession>
<dbReference type="PIRSF" id="PIRSF005739">
    <property type="entry name" value="O-mtase"/>
    <property type="match status" value="1"/>
</dbReference>
<keyword evidence="3" id="KW-0949">S-adenosyl-L-methionine</keyword>
<keyword evidence="7" id="KW-1185">Reference proteome</keyword>
<dbReference type="InterPro" id="IPR029063">
    <property type="entry name" value="SAM-dependent_MTases_sf"/>
</dbReference>